<accession>A0A0E9SK99</accession>
<dbReference type="EMBL" id="GBXM01066910">
    <property type="protein sequence ID" value="JAH41667.1"/>
    <property type="molecule type" value="Transcribed_RNA"/>
</dbReference>
<name>A0A0E9SK99_ANGAN</name>
<organism evidence="1">
    <name type="scientific">Anguilla anguilla</name>
    <name type="common">European freshwater eel</name>
    <name type="synonym">Muraena anguilla</name>
    <dbReference type="NCBI Taxonomy" id="7936"/>
    <lineage>
        <taxon>Eukaryota</taxon>
        <taxon>Metazoa</taxon>
        <taxon>Chordata</taxon>
        <taxon>Craniata</taxon>
        <taxon>Vertebrata</taxon>
        <taxon>Euteleostomi</taxon>
        <taxon>Actinopterygii</taxon>
        <taxon>Neopterygii</taxon>
        <taxon>Teleostei</taxon>
        <taxon>Anguilliformes</taxon>
        <taxon>Anguillidae</taxon>
        <taxon>Anguilla</taxon>
    </lineage>
</organism>
<protein>
    <submittedName>
        <fullName evidence="1">Uncharacterized protein</fullName>
    </submittedName>
</protein>
<reference evidence="1" key="1">
    <citation type="submission" date="2014-11" db="EMBL/GenBank/DDBJ databases">
        <authorList>
            <person name="Amaro Gonzalez C."/>
        </authorList>
    </citation>
    <scope>NUCLEOTIDE SEQUENCE</scope>
</reference>
<proteinExistence type="predicted"/>
<dbReference type="EMBL" id="GBXM01069939">
    <property type="protein sequence ID" value="JAH38638.1"/>
    <property type="molecule type" value="Transcribed_RNA"/>
</dbReference>
<reference evidence="1" key="2">
    <citation type="journal article" date="2015" name="Fish Shellfish Immunol.">
        <title>Early steps in the European eel (Anguilla anguilla)-Vibrio vulnificus interaction in the gills: Role of the RtxA13 toxin.</title>
        <authorList>
            <person name="Callol A."/>
            <person name="Pajuelo D."/>
            <person name="Ebbesson L."/>
            <person name="Teles M."/>
            <person name="MacKenzie S."/>
            <person name="Amaro C."/>
        </authorList>
    </citation>
    <scope>NUCLEOTIDE SEQUENCE</scope>
</reference>
<dbReference type="AlphaFoldDB" id="A0A0E9SK99"/>
<evidence type="ECO:0000313" key="1">
    <source>
        <dbReference type="EMBL" id="JAH41667.1"/>
    </source>
</evidence>
<sequence length="30" mass="3502">MNHFDKASQLQKNIVCCKIKHMCVMFPHGI</sequence>